<dbReference type="Gene3D" id="2.70.98.30">
    <property type="entry name" value="Golgi alpha-mannosidase II, domain 4"/>
    <property type="match status" value="1"/>
</dbReference>
<dbReference type="InterPro" id="IPR050843">
    <property type="entry name" value="Glycosyl_Hydrlase_38"/>
</dbReference>
<dbReference type="InterPro" id="IPR011682">
    <property type="entry name" value="Glyco_hydro_38_C"/>
</dbReference>
<dbReference type="PANTHER" id="PTHR11607">
    <property type="entry name" value="ALPHA-MANNOSIDASE"/>
    <property type="match status" value="1"/>
</dbReference>
<dbReference type="PANTHER" id="PTHR11607:SF28">
    <property type="entry name" value="EPIDIDYMIS-SPECIFIC ALPHA-MANNOSIDASE"/>
    <property type="match status" value="1"/>
</dbReference>
<gene>
    <name evidence="2" type="primary">MAN2B2_2</name>
    <name evidence="2" type="ORF">P7K49_006076</name>
</gene>
<dbReference type="Pfam" id="PF07748">
    <property type="entry name" value="Glyco_hydro_38C"/>
    <property type="match status" value="1"/>
</dbReference>
<comment type="caution">
    <text evidence="2">The sequence shown here is derived from an EMBL/GenBank/DDBJ whole genome shotgun (WGS) entry which is preliminary data.</text>
</comment>
<keyword evidence="3" id="KW-1185">Reference proteome</keyword>
<protein>
    <submittedName>
        <fullName evidence="2">Epididymis-specific alpha-mannosidase</fullName>
    </submittedName>
</protein>
<organism evidence="2 3">
    <name type="scientific">Saguinus oedipus</name>
    <name type="common">Cotton-top tamarin</name>
    <name type="synonym">Oedipomidas oedipus</name>
    <dbReference type="NCBI Taxonomy" id="9490"/>
    <lineage>
        <taxon>Eukaryota</taxon>
        <taxon>Metazoa</taxon>
        <taxon>Chordata</taxon>
        <taxon>Craniata</taxon>
        <taxon>Vertebrata</taxon>
        <taxon>Euteleostomi</taxon>
        <taxon>Mammalia</taxon>
        <taxon>Eutheria</taxon>
        <taxon>Euarchontoglires</taxon>
        <taxon>Primates</taxon>
        <taxon>Haplorrhini</taxon>
        <taxon>Platyrrhini</taxon>
        <taxon>Cebidae</taxon>
        <taxon>Callitrichinae</taxon>
        <taxon>Saguinus</taxon>
    </lineage>
</organism>
<evidence type="ECO:0000313" key="2">
    <source>
        <dbReference type="EMBL" id="KAK2115450.1"/>
    </source>
</evidence>
<sequence length="166" mass="19057">MTQEFLEYHVNGDVKQGPISDNYLFTPGKAAVPAWEAVGMEIVVGQLVTEIRQYFYRNMTARDYTYAIRSRLIHVPQDYDGELLCHRIEQEYRAGPLELNREAVLRTSTDINSQQVIYSDNNGYQMQRRPYLPYVKNSIARVCPAMPTSRTPEGAFPGPAKHQLLE</sequence>
<evidence type="ECO:0000313" key="3">
    <source>
        <dbReference type="Proteomes" id="UP001266305"/>
    </source>
</evidence>
<accession>A0ABQ9W1W2</accession>
<dbReference type="SUPFAM" id="SSF74650">
    <property type="entry name" value="Galactose mutarotase-like"/>
    <property type="match status" value="1"/>
</dbReference>
<dbReference type="InterPro" id="IPR011013">
    <property type="entry name" value="Gal_mutarotase_sf_dom"/>
</dbReference>
<proteinExistence type="predicted"/>
<dbReference type="EMBL" id="JASSZA010000003">
    <property type="protein sequence ID" value="KAK2115450.1"/>
    <property type="molecule type" value="Genomic_DNA"/>
</dbReference>
<evidence type="ECO:0000259" key="1">
    <source>
        <dbReference type="Pfam" id="PF07748"/>
    </source>
</evidence>
<feature type="domain" description="Glycosyl hydrolase family 38 C-terminal" evidence="1">
    <location>
        <begin position="13"/>
        <end position="133"/>
    </location>
</feature>
<reference evidence="2 3" key="1">
    <citation type="submission" date="2023-05" db="EMBL/GenBank/DDBJ databases">
        <title>B98-5 Cell Line De Novo Hybrid Assembly: An Optical Mapping Approach.</title>
        <authorList>
            <person name="Kananen K."/>
            <person name="Auerbach J.A."/>
            <person name="Kautto E."/>
            <person name="Blachly J.S."/>
        </authorList>
    </citation>
    <scope>NUCLEOTIDE SEQUENCE [LARGE SCALE GENOMIC DNA]</scope>
    <source>
        <strain evidence="2">B95-8</strain>
        <tissue evidence="2">Cell line</tissue>
    </source>
</reference>
<name>A0ABQ9W1W2_SAGOE</name>
<dbReference type="Proteomes" id="UP001266305">
    <property type="component" value="Unassembled WGS sequence"/>
</dbReference>